<organism evidence="5 6">
    <name type="scientific">Undibacterium danionis</name>
    <dbReference type="NCBI Taxonomy" id="1812100"/>
    <lineage>
        <taxon>Bacteria</taxon>
        <taxon>Pseudomonadati</taxon>
        <taxon>Pseudomonadota</taxon>
        <taxon>Betaproteobacteria</taxon>
        <taxon>Burkholderiales</taxon>
        <taxon>Oxalobacteraceae</taxon>
        <taxon>Undibacterium</taxon>
    </lineage>
</organism>
<keyword evidence="1" id="KW-0805">Transcription regulation</keyword>
<dbReference type="SUPFAM" id="SSF54909">
    <property type="entry name" value="Dimeric alpha+beta barrel"/>
    <property type="match status" value="1"/>
</dbReference>
<protein>
    <submittedName>
        <fullName evidence="5">Lrp/AsnC family transcriptional regulator</fullName>
    </submittedName>
</protein>
<evidence type="ECO:0000256" key="2">
    <source>
        <dbReference type="ARBA" id="ARBA00023125"/>
    </source>
</evidence>
<comment type="caution">
    <text evidence="5">The sequence shown here is derived from an EMBL/GenBank/DDBJ whole genome shotgun (WGS) entry which is preliminary data.</text>
</comment>
<feature type="domain" description="HTH asnC-type" evidence="4">
    <location>
        <begin position="4"/>
        <end position="65"/>
    </location>
</feature>
<accession>A0ABV6IJG0</accession>
<dbReference type="InterPro" id="IPR036388">
    <property type="entry name" value="WH-like_DNA-bd_sf"/>
</dbReference>
<dbReference type="Pfam" id="PF13404">
    <property type="entry name" value="HTH_AsnC-type"/>
    <property type="match status" value="1"/>
</dbReference>
<reference evidence="5 6" key="1">
    <citation type="submission" date="2024-09" db="EMBL/GenBank/DDBJ databases">
        <authorList>
            <person name="Sun Q."/>
            <person name="Mori K."/>
        </authorList>
    </citation>
    <scope>NUCLEOTIDE SEQUENCE [LARGE SCALE GENOMIC DNA]</scope>
    <source>
        <strain evidence="5 6">CCM 8677</strain>
    </source>
</reference>
<dbReference type="PRINTS" id="PR00033">
    <property type="entry name" value="HTHASNC"/>
</dbReference>
<dbReference type="InterPro" id="IPR011008">
    <property type="entry name" value="Dimeric_a/b-barrel"/>
</dbReference>
<dbReference type="RefSeq" id="WP_390214681.1">
    <property type="nucleotide sequence ID" value="NZ_JBHLXJ010000035.1"/>
</dbReference>
<dbReference type="InterPro" id="IPR019888">
    <property type="entry name" value="Tscrpt_reg_AsnC-like"/>
</dbReference>
<name>A0ABV6IJG0_9BURK</name>
<evidence type="ECO:0000256" key="3">
    <source>
        <dbReference type="ARBA" id="ARBA00023163"/>
    </source>
</evidence>
<dbReference type="Gene3D" id="3.30.70.920">
    <property type="match status" value="1"/>
</dbReference>
<evidence type="ECO:0000313" key="5">
    <source>
        <dbReference type="EMBL" id="MFC0351958.1"/>
    </source>
</evidence>
<sequence>MNKLDNFDLILLRELQRDSRQSAEQLTAKIALSTTAIQRRIKRLRDEHVIVAEHAVLDPKALGRSLTLIVAVSLKIGRASINEQFKSTMMAAEEVQQCYAVAGDQDFILIISVMDMYEYEVLTHRLFHSNEAVQKFHTTVVMETVKVGLQIPVPIAVD</sequence>
<dbReference type="EMBL" id="JBHLXJ010000035">
    <property type="protein sequence ID" value="MFC0351958.1"/>
    <property type="molecule type" value="Genomic_DNA"/>
</dbReference>
<dbReference type="SUPFAM" id="SSF46785">
    <property type="entry name" value="Winged helix' DNA-binding domain"/>
    <property type="match status" value="1"/>
</dbReference>
<dbReference type="Pfam" id="PF01037">
    <property type="entry name" value="AsnC_trans_reg"/>
    <property type="match status" value="1"/>
</dbReference>
<dbReference type="InterPro" id="IPR000485">
    <property type="entry name" value="AsnC-type_HTH_dom"/>
</dbReference>
<dbReference type="InterPro" id="IPR036390">
    <property type="entry name" value="WH_DNA-bd_sf"/>
</dbReference>
<dbReference type="Proteomes" id="UP001589844">
    <property type="component" value="Unassembled WGS sequence"/>
</dbReference>
<gene>
    <name evidence="5" type="ORF">ACFFJH_19230</name>
</gene>
<dbReference type="PANTHER" id="PTHR30154:SF34">
    <property type="entry name" value="TRANSCRIPTIONAL REGULATOR AZLB"/>
    <property type="match status" value="1"/>
</dbReference>
<dbReference type="SMART" id="SM00344">
    <property type="entry name" value="HTH_ASNC"/>
    <property type="match status" value="1"/>
</dbReference>
<keyword evidence="3" id="KW-0804">Transcription</keyword>
<dbReference type="InterPro" id="IPR019887">
    <property type="entry name" value="Tscrpt_reg_AsnC/Lrp_C"/>
</dbReference>
<keyword evidence="6" id="KW-1185">Reference proteome</keyword>
<dbReference type="PANTHER" id="PTHR30154">
    <property type="entry name" value="LEUCINE-RESPONSIVE REGULATORY PROTEIN"/>
    <property type="match status" value="1"/>
</dbReference>
<dbReference type="PROSITE" id="PS50956">
    <property type="entry name" value="HTH_ASNC_2"/>
    <property type="match status" value="1"/>
</dbReference>
<proteinExistence type="predicted"/>
<dbReference type="Gene3D" id="1.10.10.10">
    <property type="entry name" value="Winged helix-like DNA-binding domain superfamily/Winged helix DNA-binding domain"/>
    <property type="match status" value="1"/>
</dbReference>
<evidence type="ECO:0000256" key="1">
    <source>
        <dbReference type="ARBA" id="ARBA00023015"/>
    </source>
</evidence>
<evidence type="ECO:0000259" key="4">
    <source>
        <dbReference type="PROSITE" id="PS50956"/>
    </source>
</evidence>
<evidence type="ECO:0000313" key="6">
    <source>
        <dbReference type="Proteomes" id="UP001589844"/>
    </source>
</evidence>
<keyword evidence="2" id="KW-0238">DNA-binding</keyword>